<organism evidence="2 3">
    <name type="scientific">Actinokineospora terrae</name>
    <dbReference type="NCBI Taxonomy" id="155974"/>
    <lineage>
        <taxon>Bacteria</taxon>
        <taxon>Bacillati</taxon>
        <taxon>Actinomycetota</taxon>
        <taxon>Actinomycetes</taxon>
        <taxon>Pseudonocardiales</taxon>
        <taxon>Pseudonocardiaceae</taxon>
        <taxon>Actinokineospora</taxon>
    </lineage>
</organism>
<feature type="region of interest" description="Disordered" evidence="1">
    <location>
        <begin position="1"/>
        <end position="26"/>
    </location>
</feature>
<keyword evidence="3" id="KW-1185">Reference proteome</keyword>
<dbReference type="EMBL" id="FOGI01000002">
    <property type="protein sequence ID" value="SER20809.1"/>
    <property type="molecule type" value="Genomic_DNA"/>
</dbReference>
<reference evidence="3" key="1">
    <citation type="submission" date="2016-10" db="EMBL/GenBank/DDBJ databases">
        <authorList>
            <person name="Varghese N."/>
            <person name="Submissions S."/>
        </authorList>
    </citation>
    <scope>NUCLEOTIDE SEQUENCE [LARGE SCALE GENOMIC DNA]</scope>
    <source>
        <strain evidence="3">DSM 44260</strain>
    </source>
</reference>
<dbReference type="Proteomes" id="UP000199051">
    <property type="component" value="Unassembled WGS sequence"/>
</dbReference>
<dbReference type="RefSeq" id="WP_092775025.1">
    <property type="nucleotide sequence ID" value="NZ_FOGI01000002.1"/>
</dbReference>
<evidence type="ECO:0000313" key="3">
    <source>
        <dbReference type="Proteomes" id="UP000199051"/>
    </source>
</evidence>
<dbReference type="AlphaFoldDB" id="A0A1H9MBG0"/>
<evidence type="ECO:0000256" key="1">
    <source>
        <dbReference type="SAM" id="MobiDB-lite"/>
    </source>
</evidence>
<name>A0A1H9MBG0_9PSEU</name>
<sequence>MTAAPARDTPIVDGEHTEIPARDPYGRPAQLTVTGGVASARASVVVTIVVSAVSTIALDHDVVDTLRAVLAHHGSTDTDPSRVLWSIADGHATIPCRDMAGRDSALLLIPDTDTVLLAPPAGQSAALGRDSVGILLRALHEAHHHRTTGPADTTA</sequence>
<evidence type="ECO:0000313" key="2">
    <source>
        <dbReference type="EMBL" id="SER20809.1"/>
    </source>
</evidence>
<gene>
    <name evidence="2" type="ORF">SAMN04487818_10261</name>
</gene>
<accession>A0A1H9MBG0</accession>
<proteinExistence type="predicted"/>
<dbReference type="STRING" id="155974.SAMN04487818_10261"/>
<feature type="compositionally biased region" description="Basic and acidic residues" evidence="1">
    <location>
        <begin position="13"/>
        <end position="25"/>
    </location>
</feature>
<protein>
    <submittedName>
        <fullName evidence="2">Uncharacterized protein</fullName>
    </submittedName>
</protein>